<sequence length="57" mass="6368">MIEGVTQPKPASSTIYAISNTLQSPNYLWMPEILGFWSGNLTSDGPETFLTKIDKYD</sequence>
<gene>
    <name evidence="1" type="ordered locus">XNC1_4528</name>
</gene>
<dbReference type="Proteomes" id="UP000008075">
    <property type="component" value="Chromosome"/>
</dbReference>
<name>D3VF93_XENNA</name>
<evidence type="ECO:0000313" key="1">
    <source>
        <dbReference type="EMBL" id="CBJ92550.1"/>
    </source>
</evidence>
<proteinExistence type="predicted"/>
<organism evidence="1 2">
    <name type="scientific">Xenorhabdus nematophila (strain ATCC 19061 / DSM 3370 / CCUG 14189 / LMG 1036 / NCIMB 9965 / AN6)</name>
    <dbReference type="NCBI Taxonomy" id="406817"/>
    <lineage>
        <taxon>Bacteria</taxon>
        <taxon>Pseudomonadati</taxon>
        <taxon>Pseudomonadota</taxon>
        <taxon>Gammaproteobacteria</taxon>
        <taxon>Enterobacterales</taxon>
        <taxon>Morganellaceae</taxon>
        <taxon>Xenorhabdus</taxon>
    </lineage>
</organism>
<dbReference type="KEGG" id="xne:XNC1_4528"/>
<dbReference type="STRING" id="406817.XNC1_4528"/>
<keyword evidence="2" id="KW-1185">Reference proteome</keyword>
<dbReference type="EMBL" id="FN667742">
    <property type="protein sequence ID" value="CBJ92550.1"/>
    <property type="molecule type" value="Genomic_DNA"/>
</dbReference>
<accession>D3VF93</accession>
<dbReference type="AlphaFoldDB" id="D3VF93"/>
<dbReference type="HOGENOM" id="CLU_172649_0_0_6"/>
<evidence type="ECO:0000313" key="2">
    <source>
        <dbReference type="Proteomes" id="UP000008075"/>
    </source>
</evidence>
<protein>
    <submittedName>
        <fullName evidence="1">Uncharacterized protein</fullName>
    </submittedName>
</protein>
<reference evidence="1 2" key="1">
    <citation type="journal article" date="2011" name="PLoS ONE">
        <title>The entomopathogenic bacterial endosymbionts xenorhabdus and photorhabdus: convergent lifestyles from divergent genomes.</title>
        <authorList>
            <person name="Chaston J.M."/>
            <person name="Suen G."/>
            <person name="Tucker S.L."/>
            <person name="Andersen A.W."/>
            <person name="Bhasin A."/>
            <person name="Bode E."/>
            <person name="Bode H.B."/>
            <person name="Brachmann A.O."/>
            <person name="Cowles C.E."/>
            <person name="Cowles K.N."/>
            <person name="Darby C."/>
            <person name="de Leon L."/>
            <person name="Drace K."/>
            <person name="Du Z."/>
            <person name="Givaudan A."/>
            <person name="Herbert Tran E.E."/>
            <person name="Jewell K.A."/>
            <person name="Knack J.J."/>
            <person name="Krasomil-Osterfeld K.C."/>
            <person name="Kukor R."/>
            <person name="Lanois A."/>
            <person name="Latreille P."/>
            <person name="Leimgruber N.K."/>
            <person name="Lipke C.M."/>
            <person name="Liu R."/>
            <person name="Lu X."/>
            <person name="Martens E.C."/>
            <person name="Marri P.R."/>
            <person name="Medigue C."/>
            <person name="Menard M.L."/>
            <person name="Miller N.M."/>
            <person name="Morales-Soto N."/>
            <person name="Norton S."/>
            <person name="Ogier J.C."/>
            <person name="Orchard S.S."/>
            <person name="Park D."/>
            <person name="Park Y."/>
            <person name="Qurollo B.A."/>
            <person name="Sugar D.R."/>
            <person name="Richards G.R."/>
            <person name="Rouy Z."/>
            <person name="Slominski B."/>
            <person name="Slominski K."/>
            <person name="Snyder H."/>
            <person name="Tjaden B.C."/>
            <person name="van der Hoeven R."/>
            <person name="Welch R.D."/>
            <person name="Wheeler C."/>
            <person name="Xiang B."/>
            <person name="Barbazuk B."/>
            <person name="Gaudriault S."/>
            <person name="Goodner B."/>
            <person name="Slater S.C."/>
            <person name="Forst S."/>
            <person name="Goldman B.S."/>
            <person name="Goodrich-Blair H."/>
        </authorList>
    </citation>
    <scope>NUCLEOTIDE SEQUENCE [LARGE SCALE GENOMIC DNA]</scope>
    <source>
        <strain evidence="2">ATCC 19061 / DSM 3370 / CCUG 14189 / LMG 1036 / NCIMB 9965 / AN6</strain>
    </source>
</reference>